<accession>A0A382GLP2</accession>
<name>A0A382GLP2_9ZZZZ</name>
<gene>
    <name evidence="1" type="ORF">METZ01_LOCUS228912</name>
</gene>
<reference evidence="1" key="1">
    <citation type="submission" date="2018-05" db="EMBL/GenBank/DDBJ databases">
        <authorList>
            <person name="Lanie J.A."/>
            <person name="Ng W.-L."/>
            <person name="Kazmierczak K.M."/>
            <person name="Andrzejewski T.M."/>
            <person name="Davidsen T.M."/>
            <person name="Wayne K.J."/>
            <person name="Tettelin H."/>
            <person name="Glass J.I."/>
            <person name="Rusch D."/>
            <person name="Podicherti R."/>
            <person name="Tsui H.-C.T."/>
            <person name="Winkler M.E."/>
        </authorList>
    </citation>
    <scope>NUCLEOTIDE SEQUENCE</scope>
</reference>
<proteinExistence type="predicted"/>
<sequence>MTFNVNKNMNYEYHIQFSDNAVWEQINIPIDNENNFKWWHKQMINHVLIACSGFNGEKNRTKALEILYEFYKWDLKNTSRSAIPMVELQHYIIFVSNNTTKHGNKNELKKYISNMTDYFTIKVP</sequence>
<dbReference type="AlphaFoldDB" id="A0A382GLP2"/>
<evidence type="ECO:0000313" key="1">
    <source>
        <dbReference type="EMBL" id="SVB76058.1"/>
    </source>
</evidence>
<organism evidence="1">
    <name type="scientific">marine metagenome</name>
    <dbReference type="NCBI Taxonomy" id="408172"/>
    <lineage>
        <taxon>unclassified sequences</taxon>
        <taxon>metagenomes</taxon>
        <taxon>ecological metagenomes</taxon>
    </lineage>
</organism>
<dbReference type="EMBL" id="UINC01056251">
    <property type="protein sequence ID" value="SVB76058.1"/>
    <property type="molecule type" value="Genomic_DNA"/>
</dbReference>
<protein>
    <submittedName>
        <fullName evidence="1">Uncharacterized protein</fullName>
    </submittedName>
</protein>